<dbReference type="Proteomes" id="UP000626092">
    <property type="component" value="Unassembled WGS sequence"/>
</dbReference>
<dbReference type="GO" id="GO:0032875">
    <property type="term" value="P:regulation of DNA endoreduplication"/>
    <property type="evidence" value="ECO:0007669"/>
    <property type="project" value="InterPro"/>
</dbReference>
<dbReference type="GO" id="GO:0005634">
    <property type="term" value="C:nucleus"/>
    <property type="evidence" value="ECO:0007669"/>
    <property type="project" value="TreeGrafter"/>
</dbReference>
<feature type="region of interest" description="Disordered" evidence="3">
    <location>
        <begin position="99"/>
        <end position="126"/>
    </location>
</feature>
<dbReference type="AlphaFoldDB" id="A0A834LRI7"/>
<evidence type="ECO:0000256" key="3">
    <source>
        <dbReference type="SAM" id="MobiDB-lite"/>
    </source>
</evidence>
<dbReference type="PANTHER" id="PTHR33142:SF15">
    <property type="entry name" value="CYCLIN-DEPENDENT PROTEIN KINASE INHIBITOR SMR4"/>
    <property type="match status" value="1"/>
</dbReference>
<gene>
    <name evidence="4" type="ORF">RHSIM_Rhsim04G0158600</name>
</gene>
<protein>
    <submittedName>
        <fullName evidence="4">Uncharacterized protein</fullName>
    </submittedName>
</protein>
<sequence length="146" mass="16378">MFSDKAKLSASSFSVQLHLPENDDCCTAIDGVRIIISPARRKASRGRCPSQHTRLRRPRKFLCPLAKILYAESEIMGRVEVIEDEEDCTTPRHQGCRIPAVAECPPPPRKKSERQSKRDPPKSGYFCPPDLDALFSSLDRRPGACL</sequence>
<keyword evidence="5" id="KW-1185">Reference proteome</keyword>
<keyword evidence="2" id="KW-0131">Cell cycle</keyword>
<keyword evidence="1" id="KW-0649">Protein kinase inhibitor</keyword>
<name>A0A834LRI7_RHOSS</name>
<proteinExistence type="predicted"/>
<dbReference type="GO" id="GO:0004860">
    <property type="term" value="F:protein kinase inhibitor activity"/>
    <property type="evidence" value="ECO:0007669"/>
    <property type="project" value="UniProtKB-KW"/>
</dbReference>
<evidence type="ECO:0000256" key="1">
    <source>
        <dbReference type="ARBA" id="ARBA00023013"/>
    </source>
</evidence>
<dbReference type="PANTHER" id="PTHR33142">
    <property type="entry name" value="CYCLIN-DEPENDENT PROTEIN KINASE INHIBITOR SMR13"/>
    <property type="match status" value="1"/>
</dbReference>
<comment type="caution">
    <text evidence="4">The sequence shown here is derived from an EMBL/GenBank/DDBJ whole genome shotgun (WGS) entry which is preliminary data.</text>
</comment>
<accession>A0A834LRI7</accession>
<evidence type="ECO:0000313" key="5">
    <source>
        <dbReference type="Proteomes" id="UP000626092"/>
    </source>
</evidence>
<dbReference type="InterPro" id="IPR040389">
    <property type="entry name" value="SMR"/>
</dbReference>
<dbReference type="EMBL" id="WJXA01000004">
    <property type="protein sequence ID" value="KAF7146174.1"/>
    <property type="molecule type" value="Genomic_DNA"/>
</dbReference>
<dbReference type="OrthoDB" id="650965at2759"/>
<evidence type="ECO:0000256" key="2">
    <source>
        <dbReference type="ARBA" id="ARBA00023306"/>
    </source>
</evidence>
<organism evidence="4 5">
    <name type="scientific">Rhododendron simsii</name>
    <name type="common">Sims's rhododendron</name>
    <dbReference type="NCBI Taxonomy" id="118357"/>
    <lineage>
        <taxon>Eukaryota</taxon>
        <taxon>Viridiplantae</taxon>
        <taxon>Streptophyta</taxon>
        <taxon>Embryophyta</taxon>
        <taxon>Tracheophyta</taxon>
        <taxon>Spermatophyta</taxon>
        <taxon>Magnoliopsida</taxon>
        <taxon>eudicotyledons</taxon>
        <taxon>Gunneridae</taxon>
        <taxon>Pentapetalae</taxon>
        <taxon>asterids</taxon>
        <taxon>Ericales</taxon>
        <taxon>Ericaceae</taxon>
        <taxon>Ericoideae</taxon>
        <taxon>Rhodoreae</taxon>
        <taxon>Rhododendron</taxon>
    </lineage>
</organism>
<reference evidence="4" key="1">
    <citation type="submission" date="2019-11" db="EMBL/GenBank/DDBJ databases">
        <authorList>
            <person name="Liu Y."/>
            <person name="Hou J."/>
            <person name="Li T.-Q."/>
            <person name="Guan C.-H."/>
            <person name="Wu X."/>
            <person name="Wu H.-Z."/>
            <person name="Ling F."/>
            <person name="Zhang R."/>
            <person name="Shi X.-G."/>
            <person name="Ren J.-P."/>
            <person name="Chen E.-F."/>
            <person name="Sun J.-M."/>
        </authorList>
    </citation>
    <scope>NUCLEOTIDE SEQUENCE</scope>
    <source>
        <strain evidence="4">Adult_tree_wgs_1</strain>
        <tissue evidence="4">Leaves</tissue>
    </source>
</reference>
<evidence type="ECO:0000313" key="4">
    <source>
        <dbReference type="EMBL" id="KAF7146174.1"/>
    </source>
</evidence>